<dbReference type="PROSITE" id="PS51186">
    <property type="entry name" value="GNAT"/>
    <property type="match status" value="1"/>
</dbReference>
<dbReference type="SUPFAM" id="SSF55729">
    <property type="entry name" value="Acyl-CoA N-acyltransferases (Nat)"/>
    <property type="match status" value="1"/>
</dbReference>
<gene>
    <name evidence="4" type="ORF">SAMN02745157_1265</name>
</gene>
<proteinExistence type="predicted"/>
<dbReference type="Proteomes" id="UP000184485">
    <property type="component" value="Unassembled WGS sequence"/>
</dbReference>
<accession>A0A1M4XJ33</accession>
<protein>
    <submittedName>
        <fullName evidence="4">L-amino acid N-acyltransferase YncA</fullName>
    </submittedName>
</protein>
<dbReference type="OrthoDB" id="9789603at2"/>
<dbReference type="InterPro" id="IPR016181">
    <property type="entry name" value="Acyl_CoA_acyltransferase"/>
</dbReference>
<sequence>MTGLSLRKAVEADLPALLGLYGQPSFNNGRTVSLEAAQAIFARMALYPDFAVYLVERDGNVVGTFALMVIDNLAHWGMPSALVENVVVAEGAQGGGIGGWMMREAFRLAEGKGAYKVALSSNLRSDKAHRFYESLGFEKYGFSFKLEPLPVLVEGDVA</sequence>
<keyword evidence="2 4" id="KW-0012">Acyltransferase</keyword>
<dbReference type="AlphaFoldDB" id="A0A1M4XJ33"/>
<dbReference type="EMBL" id="FQUP01000001">
    <property type="protein sequence ID" value="SHE93398.1"/>
    <property type="molecule type" value="Genomic_DNA"/>
</dbReference>
<dbReference type="GO" id="GO:0016747">
    <property type="term" value="F:acyltransferase activity, transferring groups other than amino-acyl groups"/>
    <property type="evidence" value="ECO:0007669"/>
    <property type="project" value="InterPro"/>
</dbReference>
<dbReference type="Pfam" id="PF13508">
    <property type="entry name" value="Acetyltransf_7"/>
    <property type="match status" value="1"/>
</dbReference>
<organism evidence="4 5">
    <name type="scientific">Kaistia soli DSM 19436</name>
    <dbReference type="NCBI Taxonomy" id="1122133"/>
    <lineage>
        <taxon>Bacteria</taxon>
        <taxon>Pseudomonadati</taxon>
        <taxon>Pseudomonadota</taxon>
        <taxon>Alphaproteobacteria</taxon>
        <taxon>Hyphomicrobiales</taxon>
        <taxon>Kaistiaceae</taxon>
        <taxon>Kaistia</taxon>
    </lineage>
</organism>
<evidence type="ECO:0000256" key="1">
    <source>
        <dbReference type="ARBA" id="ARBA00022679"/>
    </source>
</evidence>
<name>A0A1M4XJ33_9HYPH</name>
<dbReference type="Gene3D" id="3.40.630.30">
    <property type="match status" value="1"/>
</dbReference>
<dbReference type="InterPro" id="IPR000182">
    <property type="entry name" value="GNAT_dom"/>
</dbReference>
<dbReference type="InterPro" id="IPR050832">
    <property type="entry name" value="Bact_Acetyltransf"/>
</dbReference>
<evidence type="ECO:0000259" key="3">
    <source>
        <dbReference type="PROSITE" id="PS51186"/>
    </source>
</evidence>
<evidence type="ECO:0000313" key="5">
    <source>
        <dbReference type="Proteomes" id="UP000184485"/>
    </source>
</evidence>
<feature type="domain" description="N-acetyltransferase" evidence="3">
    <location>
        <begin position="4"/>
        <end position="156"/>
    </location>
</feature>
<dbReference type="STRING" id="1122133.SAMN02745157_1265"/>
<keyword evidence="5" id="KW-1185">Reference proteome</keyword>
<dbReference type="RefSeq" id="WP_073051846.1">
    <property type="nucleotide sequence ID" value="NZ_FQUP01000001.1"/>
</dbReference>
<reference evidence="4 5" key="1">
    <citation type="submission" date="2016-11" db="EMBL/GenBank/DDBJ databases">
        <authorList>
            <person name="Jaros S."/>
            <person name="Januszkiewicz K."/>
            <person name="Wedrychowicz H."/>
        </authorList>
    </citation>
    <scope>NUCLEOTIDE SEQUENCE [LARGE SCALE GENOMIC DNA]</scope>
    <source>
        <strain evidence="4 5">DSM 19436</strain>
    </source>
</reference>
<dbReference type="PANTHER" id="PTHR43877">
    <property type="entry name" value="AMINOALKYLPHOSPHONATE N-ACETYLTRANSFERASE-RELATED-RELATED"/>
    <property type="match status" value="1"/>
</dbReference>
<keyword evidence="1 4" id="KW-0808">Transferase</keyword>
<evidence type="ECO:0000256" key="2">
    <source>
        <dbReference type="ARBA" id="ARBA00023315"/>
    </source>
</evidence>
<evidence type="ECO:0000313" key="4">
    <source>
        <dbReference type="EMBL" id="SHE93398.1"/>
    </source>
</evidence>